<comment type="caution">
    <text evidence="1">The sequence shown here is derived from an EMBL/GenBank/DDBJ whole genome shotgun (WGS) entry which is preliminary data.</text>
</comment>
<evidence type="ECO:0000313" key="1">
    <source>
        <dbReference type="EMBL" id="KEJ96862.1"/>
    </source>
</evidence>
<gene>
    <name evidence="1" type="ORF">SUH3_08790</name>
</gene>
<protein>
    <submittedName>
        <fullName evidence="1">Uncharacterized protein</fullName>
    </submittedName>
</protein>
<evidence type="ECO:0000313" key="2">
    <source>
        <dbReference type="Proteomes" id="UP000027746"/>
    </source>
</evidence>
<accession>A0A073JGL2</accession>
<keyword evidence="2" id="KW-1185">Reference proteome</keyword>
<reference evidence="1 2" key="1">
    <citation type="submission" date="2014-01" db="EMBL/GenBank/DDBJ databases">
        <title>Sulfitobacter sp. H3 (MCCC 1A00686) Genome Sequencing.</title>
        <authorList>
            <person name="Lai Q."/>
            <person name="Hong Z."/>
        </authorList>
    </citation>
    <scope>NUCLEOTIDE SEQUENCE [LARGE SCALE GENOMIC DNA]</scope>
    <source>
        <strain evidence="1 2">H3</strain>
    </source>
</reference>
<dbReference type="OrthoDB" id="9921830at2"/>
<dbReference type="GeneID" id="68868292"/>
<dbReference type="AlphaFoldDB" id="A0A073JGL2"/>
<name>A0A073JGL2_9RHOB</name>
<organism evidence="1 2">
    <name type="scientific">Pseudosulfitobacter pseudonitzschiae</name>
    <dbReference type="NCBI Taxonomy" id="1402135"/>
    <lineage>
        <taxon>Bacteria</taxon>
        <taxon>Pseudomonadati</taxon>
        <taxon>Pseudomonadota</taxon>
        <taxon>Alphaproteobacteria</taxon>
        <taxon>Rhodobacterales</taxon>
        <taxon>Roseobacteraceae</taxon>
        <taxon>Pseudosulfitobacter</taxon>
    </lineage>
</organism>
<dbReference type="EMBL" id="JAMD01000002">
    <property type="protein sequence ID" value="KEJ96862.1"/>
    <property type="molecule type" value="Genomic_DNA"/>
</dbReference>
<dbReference type="Proteomes" id="UP000027746">
    <property type="component" value="Unassembled WGS sequence"/>
</dbReference>
<proteinExistence type="predicted"/>
<sequence length="203" mass="21961">MSNLKLALRALSDAHAAHMAAIVAEEAEQTANGDKSPPAKDLAVAAAAEAVRDAERDLELIKPQSPIDALRKIKALLCEGTTDEAIASILADIERLTDPDCDPLVRLDARCRPLRKLINNTHGSDPLLEDMIEELHQLEAKMLQHVPTTADGLAALANLHWESEGPCSHMGSPDWQDSMRNPAYIAMLNLRTGARLIAGEAIQ</sequence>
<dbReference type="RefSeq" id="WP_037922253.1">
    <property type="nucleotide sequence ID" value="NZ_CP054599.1"/>
</dbReference>